<comment type="caution">
    <text evidence="3">The sequence shown here is derived from an EMBL/GenBank/DDBJ whole genome shotgun (WGS) entry which is preliminary data.</text>
</comment>
<proteinExistence type="predicted"/>
<dbReference type="RefSeq" id="WP_229787540.1">
    <property type="nucleotide sequence ID" value="NZ_BMRK01000005.1"/>
</dbReference>
<dbReference type="EMBL" id="BSEL01000004">
    <property type="protein sequence ID" value="GLJ67850.1"/>
    <property type="molecule type" value="Genomic_DNA"/>
</dbReference>
<feature type="transmembrane region" description="Helical" evidence="2">
    <location>
        <begin position="79"/>
        <end position="99"/>
    </location>
</feature>
<gene>
    <name evidence="3" type="ORF">GCM10017579_18860</name>
</gene>
<name>A0ABQ5SUZ6_9ACTN</name>
<evidence type="ECO:0000313" key="4">
    <source>
        <dbReference type="Proteomes" id="UP001142292"/>
    </source>
</evidence>
<feature type="transmembrane region" description="Helical" evidence="2">
    <location>
        <begin position="138"/>
        <end position="161"/>
    </location>
</feature>
<keyword evidence="2" id="KW-0812">Transmembrane</keyword>
<dbReference type="Proteomes" id="UP001142292">
    <property type="component" value="Unassembled WGS sequence"/>
</dbReference>
<protein>
    <submittedName>
        <fullName evidence="3">Uncharacterized protein</fullName>
    </submittedName>
</protein>
<accession>A0ABQ5SUZ6</accession>
<sequence>MDHDVEYASKDSSAEKTEGSGLRGGLAAALFVAGASFVLGGMTSFAQGFLPESLGSFANSASGWTFITAVLIFIAKPRWLLAAVLGAASFVLLTVGYAVVSQMRGLYYNPLMFSVIGVIVGPFVGVAASWLRAQGLRMALGTALLAGIGIGEGIYGLTVVADTTSPVYWTLSIVVGVALLVGSIVRRLRGAVPLIVAVAGTAAVAAAFNVAYSSL</sequence>
<keyword evidence="4" id="KW-1185">Reference proteome</keyword>
<reference evidence="3" key="2">
    <citation type="submission" date="2023-01" db="EMBL/GenBank/DDBJ databases">
        <authorList>
            <person name="Sun Q."/>
            <person name="Evtushenko L."/>
        </authorList>
    </citation>
    <scope>NUCLEOTIDE SEQUENCE</scope>
    <source>
        <strain evidence="3">VKM Ac-1246</strain>
    </source>
</reference>
<reference evidence="3" key="1">
    <citation type="journal article" date="2014" name="Int. J. Syst. Evol. Microbiol.">
        <title>Complete genome of a new Firmicutes species belonging to the dominant human colonic microbiota ('Ruminococcus bicirculans') reveals two chromosomes and a selective capacity to utilize plant glucans.</title>
        <authorList>
            <consortium name="NISC Comparative Sequencing Program"/>
            <person name="Wegmann U."/>
            <person name="Louis P."/>
            <person name="Goesmann A."/>
            <person name="Henrissat B."/>
            <person name="Duncan S.H."/>
            <person name="Flint H.J."/>
        </authorList>
    </citation>
    <scope>NUCLEOTIDE SEQUENCE</scope>
    <source>
        <strain evidence="3">VKM Ac-1246</strain>
    </source>
</reference>
<evidence type="ECO:0000256" key="1">
    <source>
        <dbReference type="SAM" id="MobiDB-lite"/>
    </source>
</evidence>
<feature type="transmembrane region" description="Helical" evidence="2">
    <location>
        <begin position="26"/>
        <end position="50"/>
    </location>
</feature>
<dbReference type="Pfam" id="PF20128">
    <property type="entry name" value="DUF6518"/>
    <property type="match status" value="1"/>
</dbReference>
<organism evidence="3 4">
    <name type="scientific">Nocardioides luteus</name>
    <dbReference type="NCBI Taxonomy" id="1844"/>
    <lineage>
        <taxon>Bacteria</taxon>
        <taxon>Bacillati</taxon>
        <taxon>Actinomycetota</taxon>
        <taxon>Actinomycetes</taxon>
        <taxon>Propionibacteriales</taxon>
        <taxon>Nocardioidaceae</taxon>
        <taxon>Nocardioides</taxon>
    </lineage>
</organism>
<feature type="transmembrane region" description="Helical" evidence="2">
    <location>
        <begin position="167"/>
        <end position="185"/>
    </location>
</feature>
<feature type="transmembrane region" description="Helical" evidence="2">
    <location>
        <begin position="56"/>
        <end position="74"/>
    </location>
</feature>
<feature type="transmembrane region" description="Helical" evidence="2">
    <location>
        <begin position="111"/>
        <end position="131"/>
    </location>
</feature>
<feature type="region of interest" description="Disordered" evidence="1">
    <location>
        <begin position="1"/>
        <end position="20"/>
    </location>
</feature>
<keyword evidence="2" id="KW-1133">Transmembrane helix</keyword>
<feature type="transmembrane region" description="Helical" evidence="2">
    <location>
        <begin position="192"/>
        <end position="212"/>
    </location>
</feature>
<feature type="compositionally biased region" description="Basic and acidic residues" evidence="1">
    <location>
        <begin position="1"/>
        <end position="18"/>
    </location>
</feature>
<evidence type="ECO:0000256" key="2">
    <source>
        <dbReference type="SAM" id="Phobius"/>
    </source>
</evidence>
<keyword evidence="2" id="KW-0472">Membrane</keyword>
<dbReference type="InterPro" id="IPR045393">
    <property type="entry name" value="DUF6518"/>
</dbReference>
<evidence type="ECO:0000313" key="3">
    <source>
        <dbReference type="EMBL" id="GLJ67850.1"/>
    </source>
</evidence>